<proteinExistence type="inferred from homology"/>
<dbReference type="Pfam" id="PF01239">
    <property type="entry name" value="PPTA"/>
    <property type="match status" value="5"/>
</dbReference>
<comment type="catalytic activity">
    <reaction evidence="8 9">
        <text>geranylgeranyl diphosphate + L-cysteinyl-[protein] = S-geranylgeranyl-L-cysteinyl-[protein] + diphosphate</text>
        <dbReference type="Rhea" id="RHEA:21240"/>
        <dbReference type="Rhea" id="RHEA-COMP:10131"/>
        <dbReference type="Rhea" id="RHEA-COMP:11537"/>
        <dbReference type="ChEBI" id="CHEBI:29950"/>
        <dbReference type="ChEBI" id="CHEBI:33019"/>
        <dbReference type="ChEBI" id="CHEBI:57533"/>
        <dbReference type="ChEBI" id="CHEBI:86021"/>
        <dbReference type="EC" id="2.5.1.60"/>
    </reaction>
</comment>
<dbReference type="PROSITE" id="PS51147">
    <property type="entry name" value="PFTA"/>
    <property type="match status" value="5"/>
</dbReference>
<evidence type="ECO:0000256" key="2">
    <source>
        <dbReference type="ARBA" id="ARBA00012656"/>
    </source>
</evidence>
<dbReference type="GO" id="GO:0005968">
    <property type="term" value="C:Rab-protein geranylgeranyltransferase complex"/>
    <property type="evidence" value="ECO:0007669"/>
    <property type="project" value="TreeGrafter"/>
</dbReference>
<dbReference type="Proteomes" id="UP000242287">
    <property type="component" value="Unassembled WGS sequence"/>
</dbReference>
<evidence type="ECO:0000256" key="8">
    <source>
        <dbReference type="ARBA" id="ARBA00047658"/>
    </source>
</evidence>
<accession>A0A2A9NQQ8</accession>
<dbReference type="GO" id="GO:0097354">
    <property type="term" value="P:prenylation"/>
    <property type="evidence" value="ECO:0007669"/>
    <property type="project" value="UniProtKB-UniRule"/>
</dbReference>
<evidence type="ECO:0000256" key="6">
    <source>
        <dbReference type="ARBA" id="ARBA00022737"/>
    </source>
</evidence>
<dbReference type="EMBL" id="KZ302012">
    <property type="protein sequence ID" value="PFH50050.1"/>
    <property type="molecule type" value="Genomic_DNA"/>
</dbReference>
<evidence type="ECO:0000313" key="10">
    <source>
        <dbReference type="EMBL" id="PFH50050.1"/>
    </source>
</evidence>
<organism evidence="10 11">
    <name type="scientific">Amanita thiersii Skay4041</name>
    <dbReference type="NCBI Taxonomy" id="703135"/>
    <lineage>
        <taxon>Eukaryota</taxon>
        <taxon>Fungi</taxon>
        <taxon>Dikarya</taxon>
        <taxon>Basidiomycota</taxon>
        <taxon>Agaricomycotina</taxon>
        <taxon>Agaricomycetes</taxon>
        <taxon>Agaricomycetidae</taxon>
        <taxon>Agaricales</taxon>
        <taxon>Pluteineae</taxon>
        <taxon>Amanitaceae</taxon>
        <taxon>Amanita</taxon>
    </lineage>
</organism>
<comment type="similarity">
    <text evidence="1 9">Belongs to the protein prenyltransferase subunit alpha family.</text>
</comment>
<gene>
    <name evidence="10" type="ORF">AMATHDRAFT_146065</name>
</gene>
<evidence type="ECO:0000313" key="11">
    <source>
        <dbReference type="Proteomes" id="UP000242287"/>
    </source>
</evidence>
<keyword evidence="11" id="KW-1185">Reference proteome</keyword>
<evidence type="ECO:0000256" key="3">
    <source>
        <dbReference type="ARBA" id="ARBA00014772"/>
    </source>
</evidence>
<dbReference type="AlphaFoldDB" id="A0A2A9NQQ8"/>
<comment type="function">
    <text evidence="9">Catalyzes the transfer of a geranyl-geranyl moiety from geranyl-geranyl pyrophosphate to cysteines occuring in specific C-terminal amino acid sequences.</text>
</comment>
<dbReference type="EC" id="2.5.1.60" evidence="2 9"/>
<dbReference type="InterPro" id="IPR002088">
    <property type="entry name" value="Prenyl_trans_a"/>
</dbReference>
<evidence type="ECO:0000256" key="4">
    <source>
        <dbReference type="ARBA" id="ARBA00022602"/>
    </source>
</evidence>
<keyword evidence="6" id="KW-0677">Repeat</keyword>
<dbReference type="PANTHER" id="PTHR11129">
    <property type="entry name" value="PROTEIN FARNESYLTRANSFERASE ALPHA SUBUNIT/RAB GERANYLGERANYL TRANSFERASE ALPHA SUBUNIT"/>
    <property type="match status" value="1"/>
</dbReference>
<dbReference type="GO" id="GO:0004663">
    <property type="term" value="F:Rab geranylgeranyltransferase activity"/>
    <property type="evidence" value="ECO:0007669"/>
    <property type="project" value="UniProtKB-UniRule"/>
</dbReference>
<dbReference type="PANTHER" id="PTHR11129:SF2">
    <property type="entry name" value="GERANYLGERANYL TRANSFERASE TYPE-2 SUBUNIT ALPHA"/>
    <property type="match status" value="1"/>
</dbReference>
<dbReference type="Gene3D" id="1.25.40.120">
    <property type="entry name" value="Protein prenylyltransferase"/>
    <property type="match status" value="1"/>
</dbReference>
<evidence type="ECO:0000256" key="5">
    <source>
        <dbReference type="ARBA" id="ARBA00022679"/>
    </source>
</evidence>
<dbReference type="SUPFAM" id="SSF48439">
    <property type="entry name" value="Protein prenylyltransferase"/>
    <property type="match status" value="1"/>
</dbReference>
<dbReference type="FunFam" id="1.25.40.120:FF:000035">
    <property type="entry name" value="Geranylgeranyl transferase type-2 subunit alpha"/>
    <property type="match status" value="1"/>
</dbReference>
<sequence>HGVKRVRQSKDAIEARKKKEQAKIVEYLAMTEDIITRKKNNDYSTKAFHLTTKLLRINPEFYTVWNYRRNICIYGIFLNSNPKDVNELLADDLDFTMSALKIHPKVYWIWNHRRWCLENIPDGPGATDEPNYQGWKKANWDRELFVVEKMLDADPRNFHAWDYRRYVLASMPVPRSESSELAYTKKKIESNFSNFSAWHQRSKVYSSLCDKGDMDSDKFKEQEFELVRNAMYTDPDDQSVWIYHRWLIGTGDDQGLLLREIKAIQELLEEQPDSKWCLDSILHYKRLLLAKHGSSVDVAKTKSECYKLLEQLKGVDPLRRQRYEDIRLNIPH</sequence>
<reference evidence="10 11" key="1">
    <citation type="submission" date="2014-02" db="EMBL/GenBank/DDBJ databases">
        <title>Transposable element dynamics among asymbiotic and ectomycorrhizal Amanita fungi.</title>
        <authorList>
            <consortium name="DOE Joint Genome Institute"/>
            <person name="Hess J."/>
            <person name="Skrede I."/>
            <person name="Wolfe B."/>
            <person name="LaButti K."/>
            <person name="Ohm R.A."/>
            <person name="Grigoriev I.V."/>
            <person name="Pringle A."/>
        </authorList>
    </citation>
    <scope>NUCLEOTIDE SEQUENCE [LARGE SCALE GENOMIC DNA]</scope>
    <source>
        <strain evidence="10 11">SKay4041</strain>
    </source>
</reference>
<evidence type="ECO:0000256" key="1">
    <source>
        <dbReference type="ARBA" id="ARBA00006734"/>
    </source>
</evidence>
<name>A0A2A9NQQ8_9AGAR</name>
<feature type="non-terminal residue" evidence="10">
    <location>
        <position position="1"/>
    </location>
</feature>
<keyword evidence="5 9" id="KW-0808">Transferase</keyword>
<dbReference type="STRING" id="703135.A0A2A9NQQ8"/>
<evidence type="ECO:0000256" key="7">
    <source>
        <dbReference type="ARBA" id="ARBA00031267"/>
    </source>
</evidence>
<dbReference type="OrthoDB" id="1658at2759"/>
<protein>
    <recommendedName>
        <fullName evidence="3 9">Geranylgeranyl transferase type-2 subunit alpha</fullName>
        <ecNumber evidence="2 9">2.5.1.60</ecNumber>
    </recommendedName>
    <alternativeName>
        <fullName evidence="7 9">Geranylgeranyl transferase type II subunit alpha</fullName>
    </alternativeName>
</protein>
<keyword evidence="4 9" id="KW-0637">Prenyltransferase</keyword>
<evidence type="ECO:0000256" key="9">
    <source>
        <dbReference type="RuleBase" id="RU367120"/>
    </source>
</evidence>